<dbReference type="InterPro" id="IPR008241">
    <property type="entry name" value="Isochorismate_pyruvate-lyase"/>
</dbReference>
<dbReference type="GeneID" id="72398825"/>
<name>A0A1C3IP33_VIBSP</name>
<evidence type="ECO:0000313" key="3">
    <source>
        <dbReference type="EMBL" id="PMF36510.1"/>
    </source>
</evidence>
<protein>
    <recommendedName>
        <fullName evidence="1">chorismate mutase</fullName>
        <ecNumber evidence="1">5.4.99.5</ecNumber>
    </recommendedName>
</protein>
<dbReference type="SMART" id="SM00830">
    <property type="entry name" value="CM_2"/>
    <property type="match status" value="1"/>
</dbReference>
<dbReference type="NCBIfam" id="TIGR01803">
    <property type="entry name" value="CM-like"/>
    <property type="match status" value="1"/>
</dbReference>
<dbReference type="EC" id="5.4.99.5" evidence="1"/>
<dbReference type="GO" id="GO:0009697">
    <property type="term" value="P:salicylic acid biosynthetic process"/>
    <property type="evidence" value="ECO:0007669"/>
    <property type="project" value="InterPro"/>
</dbReference>
<dbReference type="InterPro" id="IPR051331">
    <property type="entry name" value="Chorismate_mutase-related"/>
</dbReference>
<keyword evidence="2" id="KW-0413">Isomerase</keyword>
<dbReference type="PIRSF" id="PIRSF029775">
    <property type="entry name" value="Isochor_pyr_lyas"/>
    <property type="match status" value="1"/>
</dbReference>
<dbReference type="GO" id="GO:0046417">
    <property type="term" value="P:chorismate metabolic process"/>
    <property type="evidence" value="ECO:0007669"/>
    <property type="project" value="InterPro"/>
</dbReference>
<dbReference type="Gene3D" id="1.20.59.10">
    <property type="entry name" value="Chorismate mutase"/>
    <property type="match status" value="1"/>
</dbReference>
<dbReference type="Proteomes" id="UP000235405">
    <property type="component" value="Unassembled WGS sequence"/>
</dbReference>
<dbReference type="InterPro" id="IPR002701">
    <property type="entry name" value="CM_II_prokaryot"/>
</dbReference>
<keyword evidence="3" id="KW-0670">Pyruvate</keyword>
<keyword evidence="3" id="KW-0456">Lyase</keyword>
<dbReference type="RefSeq" id="WP_017095663.1">
    <property type="nucleotide sequence ID" value="NZ_CAWNUD010000051.1"/>
</dbReference>
<accession>A0A1C3IP33</accession>
<reference evidence="4" key="1">
    <citation type="submission" date="2016-07" db="EMBL/GenBank/DDBJ databases">
        <title>Nontailed viruses are major unrecognized killers of bacteria in the ocean.</title>
        <authorList>
            <person name="Kauffman K."/>
            <person name="Hussain F."/>
            <person name="Yang J."/>
            <person name="Arevalo P."/>
            <person name="Brown J."/>
            <person name="Cutler M."/>
            <person name="Kelly L."/>
            <person name="Polz M.F."/>
        </authorList>
    </citation>
    <scope>NUCLEOTIDE SEQUENCE [LARGE SCALE GENOMIC DNA]</scope>
    <source>
        <strain evidence="4">10N.286.54.F3</strain>
    </source>
</reference>
<dbReference type="InterPro" id="IPR036263">
    <property type="entry name" value="Chorismate_II_sf"/>
</dbReference>
<evidence type="ECO:0000256" key="1">
    <source>
        <dbReference type="ARBA" id="ARBA00012404"/>
    </source>
</evidence>
<dbReference type="AlphaFoldDB" id="A0A1C3IP33"/>
<dbReference type="PANTHER" id="PTHR38041:SF1">
    <property type="entry name" value="CHORISMATE MUTASE"/>
    <property type="match status" value="1"/>
</dbReference>
<dbReference type="InterPro" id="IPR036979">
    <property type="entry name" value="CM_dom_sf"/>
</dbReference>
<dbReference type="NCBIfam" id="NF005475">
    <property type="entry name" value="PRK07075.1"/>
    <property type="match status" value="1"/>
</dbReference>
<dbReference type="Pfam" id="PF01817">
    <property type="entry name" value="CM_2"/>
    <property type="match status" value="1"/>
</dbReference>
<gene>
    <name evidence="3" type="ORF">BCV19_02125</name>
</gene>
<dbReference type="PROSITE" id="PS51168">
    <property type="entry name" value="CHORISMATE_MUT_2"/>
    <property type="match status" value="1"/>
</dbReference>
<dbReference type="PANTHER" id="PTHR38041">
    <property type="entry name" value="CHORISMATE MUTASE"/>
    <property type="match status" value="1"/>
</dbReference>
<dbReference type="GO" id="GO:0004106">
    <property type="term" value="F:chorismate mutase activity"/>
    <property type="evidence" value="ECO:0007669"/>
    <property type="project" value="UniProtKB-EC"/>
</dbReference>
<sequence length="113" mass="12976">MSSIKKPEVCESLNDIRIGIDTLDKEIVHILSKRLGYVKAAAQFKPNEQSIPAPERVAEMLEDRKKWAEEAGMSSEYVETLFSSITHWYINQQIKHWRTERGLSAEEPENTAT</sequence>
<evidence type="ECO:0000256" key="2">
    <source>
        <dbReference type="ARBA" id="ARBA00023235"/>
    </source>
</evidence>
<dbReference type="GO" id="GO:0016835">
    <property type="term" value="F:carbon-oxygen lyase activity"/>
    <property type="evidence" value="ECO:0007669"/>
    <property type="project" value="InterPro"/>
</dbReference>
<dbReference type="SUPFAM" id="SSF48600">
    <property type="entry name" value="Chorismate mutase II"/>
    <property type="match status" value="1"/>
</dbReference>
<organism evidence="3 4">
    <name type="scientific">Vibrio splendidus</name>
    <dbReference type="NCBI Taxonomy" id="29497"/>
    <lineage>
        <taxon>Bacteria</taxon>
        <taxon>Pseudomonadati</taxon>
        <taxon>Pseudomonadota</taxon>
        <taxon>Gammaproteobacteria</taxon>
        <taxon>Vibrionales</taxon>
        <taxon>Vibrionaceae</taxon>
        <taxon>Vibrio</taxon>
    </lineage>
</organism>
<proteinExistence type="predicted"/>
<comment type="caution">
    <text evidence="3">The sequence shown here is derived from an EMBL/GenBank/DDBJ whole genome shotgun (WGS) entry which is preliminary data.</text>
</comment>
<evidence type="ECO:0000313" key="4">
    <source>
        <dbReference type="Proteomes" id="UP000235405"/>
    </source>
</evidence>
<dbReference type="EMBL" id="MCSW01000003">
    <property type="protein sequence ID" value="PMF36510.1"/>
    <property type="molecule type" value="Genomic_DNA"/>
</dbReference>